<keyword evidence="3" id="KW-1185">Reference proteome</keyword>
<organism evidence="2 3">
    <name type="scientific">Plutella xylostella</name>
    <name type="common">Diamondback moth</name>
    <name type="synonym">Plutella maculipennis</name>
    <dbReference type="NCBI Taxonomy" id="51655"/>
    <lineage>
        <taxon>Eukaryota</taxon>
        <taxon>Metazoa</taxon>
        <taxon>Ecdysozoa</taxon>
        <taxon>Arthropoda</taxon>
        <taxon>Hexapoda</taxon>
        <taxon>Insecta</taxon>
        <taxon>Pterygota</taxon>
        <taxon>Neoptera</taxon>
        <taxon>Endopterygota</taxon>
        <taxon>Lepidoptera</taxon>
        <taxon>Glossata</taxon>
        <taxon>Ditrysia</taxon>
        <taxon>Yponomeutoidea</taxon>
        <taxon>Plutellidae</taxon>
        <taxon>Plutella</taxon>
    </lineage>
</organism>
<name>A0ABQ7QS65_PLUXY</name>
<dbReference type="Proteomes" id="UP000823941">
    <property type="component" value="Chromosome 9"/>
</dbReference>
<comment type="caution">
    <text evidence="2">The sequence shown here is derived from an EMBL/GenBank/DDBJ whole genome shotgun (WGS) entry which is preliminary data.</text>
</comment>
<feature type="region of interest" description="Disordered" evidence="1">
    <location>
        <begin position="19"/>
        <end position="54"/>
    </location>
</feature>
<dbReference type="EMBL" id="JAHIBW010000009">
    <property type="protein sequence ID" value="KAG7307906.1"/>
    <property type="molecule type" value="Genomic_DNA"/>
</dbReference>
<evidence type="ECO:0000256" key="1">
    <source>
        <dbReference type="SAM" id="MobiDB-lite"/>
    </source>
</evidence>
<protein>
    <submittedName>
        <fullName evidence="2">Uncharacterized protein</fullName>
    </submittedName>
</protein>
<accession>A0ABQ7QS65</accession>
<gene>
    <name evidence="2" type="ORF">JYU34_006519</name>
</gene>
<evidence type="ECO:0000313" key="2">
    <source>
        <dbReference type="EMBL" id="KAG7307906.1"/>
    </source>
</evidence>
<proteinExistence type="predicted"/>
<reference evidence="2 3" key="1">
    <citation type="submission" date="2021-06" db="EMBL/GenBank/DDBJ databases">
        <title>A haploid diamondback moth (Plutella xylostella L.) genome assembly resolves 31 chromosomes and identifies a diamide resistance mutation.</title>
        <authorList>
            <person name="Ward C.M."/>
            <person name="Perry K.D."/>
            <person name="Baker G."/>
            <person name="Powis K."/>
            <person name="Heckel D.G."/>
            <person name="Baxter S.W."/>
        </authorList>
    </citation>
    <scope>NUCLEOTIDE SEQUENCE [LARGE SCALE GENOMIC DNA]</scope>
    <source>
        <strain evidence="2 3">LV</strain>
        <tissue evidence="2">Single pupa</tissue>
    </source>
</reference>
<evidence type="ECO:0000313" key="3">
    <source>
        <dbReference type="Proteomes" id="UP000823941"/>
    </source>
</evidence>
<feature type="compositionally biased region" description="Basic and acidic residues" evidence="1">
    <location>
        <begin position="19"/>
        <end position="32"/>
    </location>
</feature>
<sequence>MFPNPFDRKHSTLRQALDRLLNREPKLRDRNALSRKSSNTSAFSRTSNGSASSETKRIFEALLLRRS</sequence>
<feature type="compositionally biased region" description="Polar residues" evidence="1">
    <location>
        <begin position="34"/>
        <end position="53"/>
    </location>
</feature>